<dbReference type="Pfam" id="PF00781">
    <property type="entry name" value="DAGK_cat"/>
    <property type="match status" value="1"/>
</dbReference>
<comment type="caution">
    <text evidence="2">The sequence shown here is derived from an EMBL/GenBank/DDBJ whole genome shotgun (WGS) entry which is preliminary data.</text>
</comment>
<organism evidence="2 3">
    <name type="scientific">Pacificimonas flava</name>
    <dbReference type="NCBI Taxonomy" id="1234595"/>
    <lineage>
        <taxon>Bacteria</taxon>
        <taxon>Pseudomonadati</taxon>
        <taxon>Pseudomonadota</taxon>
        <taxon>Alphaproteobacteria</taxon>
        <taxon>Sphingomonadales</taxon>
        <taxon>Sphingosinicellaceae</taxon>
        <taxon>Pacificimonas</taxon>
    </lineage>
</organism>
<sequence length="319" mass="34755">MGRATNDRLRVRHETAARGVGGTMERVWLIRNRKSGSVSDAGLRNVEDYCDEGTRTLVGSTDFPEQPLPGETKLRDREIDLLVVFAGDGTVNAVASAIGDWDGDILVLPGGTMNILAERLHGGAGLEDILARAAKTADASSPSLQSAGSNRGEPLPYVNISGRQAYVAALVGPAAGWVHVRETLRGRRWKALRRSVSFAWKLTFSRSVRASIGARPQLRGRLVQVEPPAEPDGEMAVAVFRFDGLFGAIRMATAWLLDTLHVSQRIERLCARNVRVTGRGVVHALIDGEEQHLRSPVRVEQGISSCRFRRVSEHENIAA</sequence>
<dbReference type="InterPro" id="IPR017438">
    <property type="entry name" value="ATP-NAD_kinase_N"/>
</dbReference>
<dbReference type="AlphaFoldDB" id="A0A219B783"/>
<dbReference type="EMBL" id="NFZT01000001">
    <property type="protein sequence ID" value="OWV34252.1"/>
    <property type="molecule type" value="Genomic_DNA"/>
</dbReference>
<reference evidence="3" key="1">
    <citation type="submission" date="2017-05" db="EMBL/GenBank/DDBJ databases">
        <authorList>
            <person name="Lin X."/>
        </authorList>
    </citation>
    <scope>NUCLEOTIDE SEQUENCE [LARGE SCALE GENOMIC DNA]</scope>
    <source>
        <strain evidence="3">JLT2012</strain>
    </source>
</reference>
<gene>
    <name evidence="2" type="ORF">B5C34_12810</name>
</gene>
<keyword evidence="3" id="KW-1185">Reference proteome</keyword>
<dbReference type="SMART" id="SM00046">
    <property type="entry name" value="DAGKc"/>
    <property type="match status" value="1"/>
</dbReference>
<evidence type="ECO:0000259" key="1">
    <source>
        <dbReference type="SMART" id="SM00046"/>
    </source>
</evidence>
<evidence type="ECO:0000313" key="2">
    <source>
        <dbReference type="EMBL" id="OWV34252.1"/>
    </source>
</evidence>
<protein>
    <recommendedName>
        <fullName evidence="1">DAGKc domain-containing protein</fullName>
    </recommendedName>
</protein>
<proteinExistence type="predicted"/>
<dbReference type="SUPFAM" id="SSF111331">
    <property type="entry name" value="NAD kinase/diacylglycerol kinase-like"/>
    <property type="match status" value="1"/>
</dbReference>
<dbReference type="Gene3D" id="3.40.50.10330">
    <property type="entry name" value="Probable inorganic polyphosphate/atp-NAD kinase, domain 1"/>
    <property type="match status" value="1"/>
</dbReference>
<accession>A0A219B783</accession>
<feature type="domain" description="DAGKc" evidence="1">
    <location>
        <begin position="26"/>
        <end position="147"/>
    </location>
</feature>
<name>A0A219B783_9SPHN</name>
<dbReference type="Proteomes" id="UP000198462">
    <property type="component" value="Unassembled WGS sequence"/>
</dbReference>
<dbReference type="GO" id="GO:0016301">
    <property type="term" value="F:kinase activity"/>
    <property type="evidence" value="ECO:0007669"/>
    <property type="project" value="InterPro"/>
</dbReference>
<dbReference type="OrthoDB" id="7199213at2"/>
<evidence type="ECO:0000313" key="3">
    <source>
        <dbReference type="Proteomes" id="UP000198462"/>
    </source>
</evidence>
<dbReference type="InterPro" id="IPR001206">
    <property type="entry name" value="Diacylglycerol_kinase_cat_dom"/>
</dbReference>
<dbReference type="InterPro" id="IPR016064">
    <property type="entry name" value="NAD/diacylglycerol_kinase_sf"/>
</dbReference>